<evidence type="ECO:0000313" key="3">
    <source>
        <dbReference type="Proteomes" id="UP000249130"/>
    </source>
</evidence>
<dbReference type="Pfam" id="PF08299">
    <property type="entry name" value="Bac_DnaA_C"/>
    <property type="match status" value="1"/>
</dbReference>
<dbReference type="GO" id="GO:0006275">
    <property type="term" value="P:regulation of DNA replication"/>
    <property type="evidence" value="ECO:0007669"/>
    <property type="project" value="InterPro"/>
</dbReference>
<accession>A0A327KJN6</accession>
<reference evidence="2 3" key="1">
    <citation type="submission" date="2017-07" db="EMBL/GenBank/DDBJ databases">
        <title>Draft Genome Sequences of Select Purple Nonsulfur Bacteria.</title>
        <authorList>
            <person name="Lasarre B."/>
            <person name="Mckinlay J.B."/>
        </authorList>
    </citation>
    <scope>NUCLEOTIDE SEQUENCE [LARGE SCALE GENOMIC DNA]</scope>
    <source>
        <strain evidence="2 3">DSM 5909</strain>
    </source>
</reference>
<dbReference type="SUPFAM" id="SSF48295">
    <property type="entry name" value="TrpR-like"/>
    <property type="match status" value="1"/>
</dbReference>
<organism evidence="2 3">
    <name type="scientific">Rhodoplanes roseus</name>
    <dbReference type="NCBI Taxonomy" id="29409"/>
    <lineage>
        <taxon>Bacteria</taxon>
        <taxon>Pseudomonadati</taxon>
        <taxon>Pseudomonadota</taxon>
        <taxon>Alphaproteobacteria</taxon>
        <taxon>Hyphomicrobiales</taxon>
        <taxon>Nitrobacteraceae</taxon>
        <taxon>Rhodoplanes</taxon>
    </lineage>
</organism>
<dbReference type="InterPro" id="IPR010921">
    <property type="entry name" value="Trp_repressor/repl_initiator"/>
</dbReference>
<dbReference type="GO" id="GO:0005524">
    <property type="term" value="F:ATP binding"/>
    <property type="evidence" value="ECO:0007669"/>
    <property type="project" value="InterPro"/>
</dbReference>
<dbReference type="EMBL" id="NPEX01000369">
    <property type="protein sequence ID" value="RAI38324.1"/>
    <property type="molecule type" value="Genomic_DNA"/>
</dbReference>
<keyword evidence="3" id="KW-1185">Reference proteome</keyword>
<dbReference type="SMART" id="SM00760">
    <property type="entry name" value="Bac_DnaA_C"/>
    <property type="match status" value="1"/>
</dbReference>
<dbReference type="InterPro" id="IPR013159">
    <property type="entry name" value="DnaA_C"/>
</dbReference>
<name>A0A327KJN6_9BRAD</name>
<dbReference type="Proteomes" id="UP000249130">
    <property type="component" value="Unassembled WGS sequence"/>
</dbReference>
<dbReference type="AlphaFoldDB" id="A0A327KJN6"/>
<dbReference type="Gene3D" id="1.10.1750.10">
    <property type="match status" value="1"/>
</dbReference>
<feature type="domain" description="Chromosomal replication initiator DnaA C-terminal" evidence="1">
    <location>
        <begin position="1"/>
        <end position="56"/>
    </location>
</feature>
<evidence type="ECO:0000259" key="1">
    <source>
        <dbReference type="SMART" id="SM00760"/>
    </source>
</evidence>
<dbReference type="GO" id="GO:0006270">
    <property type="term" value="P:DNA replication initiation"/>
    <property type="evidence" value="ECO:0007669"/>
    <property type="project" value="InterPro"/>
</dbReference>
<sequence length="89" mass="9438">MPPAALGRGRRRSAEIAFARQTAMYLAHVAVGASFSDVGRAFGRDRTTAAHACRTVEERRDDPRVEAVLVRLEGLLAETIAATGPGSCA</sequence>
<dbReference type="GO" id="GO:0043565">
    <property type="term" value="F:sequence-specific DNA binding"/>
    <property type="evidence" value="ECO:0007669"/>
    <property type="project" value="InterPro"/>
</dbReference>
<protein>
    <recommendedName>
        <fullName evidence="1">Chromosomal replication initiator DnaA C-terminal domain-containing protein</fullName>
    </recommendedName>
</protein>
<comment type="caution">
    <text evidence="2">The sequence shown here is derived from an EMBL/GenBank/DDBJ whole genome shotgun (WGS) entry which is preliminary data.</text>
</comment>
<proteinExistence type="predicted"/>
<evidence type="ECO:0000313" key="2">
    <source>
        <dbReference type="EMBL" id="RAI38324.1"/>
    </source>
</evidence>
<gene>
    <name evidence="2" type="ORF">CH341_28040</name>
</gene>
<dbReference type="CDD" id="cd06571">
    <property type="entry name" value="Bac_DnaA_C"/>
    <property type="match status" value="1"/>
</dbReference>